<evidence type="ECO:0000259" key="2">
    <source>
        <dbReference type="Pfam" id="PF14340"/>
    </source>
</evidence>
<feature type="domain" description="DUF4395" evidence="2">
    <location>
        <begin position="6"/>
        <end position="132"/>
    </location>
</feature>
<dbReference type="EMBL" id="JAAOIW010000004">
    <property type="protein sequence ID" value="NHN30633.1"/>
    <property type="molecule type" value="Genomic_DNA"/>
</dbReference>
<comment type="caution">
    <text evidence="3">The sequence shown here is derived from an EMBL/GenBank/DDBJ whole genome shotgun (WGS) entry which is preliminary data.</text>
</comment>
<reference evidence="3" key="1">
    <citation type="submission" date="2020-03" db="EMBL/GenBank/DDBJ databases">
        <title>Draft sequencing of Paenibacilllus sp. S3N08.</title>
        <authorList>
            <person name="Kim D.-U."/>
        </authorList>
    </citation>
    <scope>NUCLEOTIDE SEQUENCE</scope>
    <source>
        <strain evidence="3">S3N08</strain>
    </source>
</reference>
<dbReference type="Pfam" id="PF14340">
    <property type="entry name" value="DUF4395"/>
    <property type="match status" value="1"/>
</dbReference>
<evidence type="ECO:0000313" key="4">
    <source>
        <dbReference type="Proteomes" id="UP001165962"/>
    </source>
</evidence>
<dbReference type="RefSeq" id="WP_166149906.1">
    <property type="nucleotide sequence ID" value="NZ_JAAOIW010000004.1"/>
</dbReference>
<organism evidence="3 4">
    <name type="scientific">Paenibacillus agricola</name>
    <dbReference type="NCBI Taxonomy" id="2716264"/>
    <lineage>
        <taxon>Bacteria</taxon>
        <taxon>Bacillati</taxon>
        <taxon>Bacillota</taxon>
        <taxon>Bacilli</taxon>
        <taxon>Bacillales</taxon>
        <taxon>Paenibacillaceae</taxon>
        <taxon>Paenibacillus</taxon>
    </lineage>
</organism>
<keyword evidence="1" id="KW-1133">Transmembrane helix</keyword>
<accession>A0ABX0J4Q6</accession>
<dbReference type="InterPro" id="IPR016942">
    <property type="entry name" value="UCP030042"/>
</dbReference>
<keyword evidence="1" id="KW-0812">Transmembrane</keyword>
<feature type="transmembrane region" description="Helical" evidence="1">
    <location>
        <begin position="77"/>
        <end position="97"/>
    </location>
</feature>
<sequence>MKEIPIPYVRANQVGIVLFVLCAILLQEPLLIALLWIIEVLPMVLGIRANLFVAIAKPFLTKRISGASTESQELLRFNNSIAVTLLSISVICFGINSSSIAGYIFAGMVAVAAFIAICGYCVGCFLYYQWKRSFR</sequence>
<dbReference type="PIRSF" id="PIRSF030042">
    <property type="entry name" value="UCP030042"/>
    <property type="match status" value="1"/>
</dbReference>
<dbReference type="Proteomes" id="UP001165962">
    <property type="component" value="Unassembled WGS sequence"/>
</dbReference>
<keyword evidence="1" id="KW-0472">Membrane</keyword>
<name>A0ABX0J4Q6_9BACL</name>
<feature type="transmembrane region" description="Helical" evidence="1">
    <location>
        <begin position="103"/>
        <end position="128"/>
    </location>
</feature>
<feature type="transmembrane region" description="Helical" evidence="1">
    <location>
        <begin position="7"/>
        <end position="26"/>
    </location>
</feature>
<protein>
    <submittedName>
        <fullName evidence="3">DUF4395 domain-containing protein</fullName>
    </submittedName>
</protein>
<evidence type="ECO:0000256" key="1">
    <source>
        <dbReference type="SAM" id="Phobius"/>
    </source>
</evidence>
<proteinExistence type="predicted"/>
<keyword evidence="4" id="KW-1185">Reference proteome</keyword>
<evidence type="ECO:0000313" key="3">
    <source>
        <dbReference type="EMBL" id="NHN30633.1"/>
    </source>
</evidence>
<feature type="transmembrane region" description="Helical" evidence="1">
    <location>
        <begin position="32"/>
        <end position="56"/>
    </location>
</feature>
<dbReference type="InterPro" id="IPR025508">
    <property type="entry name" value="DUF4395"/>
</dbReference>
<gene>
    <name evidence="3" type="ORF">G9U52_12400</name>
</gene>